<dbReference type="Pfam" id="PF00005">
    <property type="entry name" value="ABC_tran"/>
    <property type="match status" value="1"/>
</dbReference>
<dbReference type="InterPro" id="IPR011527">
    <property type="entry name" value="ABC1_TM_dom"/>
</dbReference>
<evidence type="ECO:0000256" key="3">
    <source>
        <dbReference type="ARBA" id="ARBA00022475"/>
    </source>
</evidence>
<comment type="caution">
    <text evidence="12">The sequence shown here is derived from an EMBL/GenBank/DDBJ whole genome shotgun (WGS) entry which is preliminary data.</text>
</comment>
<feature type="transmembrane region" description="Helical" evidence="9">
    <location>
        <begin position="20"/>
        <end position="40"/>
    </location>
</feature>
<dbReference type="GO" id="GO:0005886">
    <property type="term" value="C:plasma membrane"/>
    <property type="evidence" value="ECO:0007669"/>
    <property type="project" value="UniProtKB-SubCell"/>
</dbReference>
<dbReference type="InterPro" id="IPR039421">
    <property type="entry name" value="Type_1_exporter"/>
</dbReference>
<dbReference type="Proteomes" id="UP000824128">
    <property type="component" value="Unassembled WGS sequence"/>
</dbReference>
<accession>A0A9D1N2E6</accession>
<keyword evidence="2" id="KW-0813">Transport</keyword>
<dbReference type="Pfam" id="PF00664">
    <property type="entry name" value="ABC_membrane"/>
    <property type="match status" value="1"/>
</dbReference>
<reference evidence="12" key="1">
    <citation type="submission" date="2020-10" db="EMBL/GenBank/DDBJ databases">
        <authorList>
            <person name="Gilroy R."/>
        </authorList>
    </citation>
    <scope>NUCLEOTIDE SEQUENCE</scope>
    <source>
        <strain evidence="12">ChiGjej2B2-16831</strain>
    </source>
</reference>
<protein>
    <submittedName>
        <fullName evidence="12">ABC transporter ATP-binding protein</fullName>
    </submittedName>
</protein>
<evidence type="ECO:0000256" key="4">
    <source>
        <dbReference type="ARBA" id="ARBA00022692"/>
    </source>
</evidence>
<reference evidence="12" key="2">
    <citation type="journal article" date="2021" name="PeerJ">
        <title>Extensive microbial diversity within the chicken gut microbiome revealed by metagenomics and culture.</title>
        <authorList>
            <person name="Gilroy R."/>
            <person name="Ravi A."/>
            <person name="Getino M."/>
            <person name="Pursley I."/>
            <person name="Horton D.L."/>
            <person name="Alikhan N.F."/>
            <person name="Baker D."/>
            <person name="Gharbi K."/>
            <person name="Hall N."/>
            <person name="Watson M."/>
            <person name="Adriaenssens E.M."/>
            <person name="Foster-Nyarko E."/>
            <person name="Jarju S."/>
            <person name="Secka A."/>
            <person name="Antonio M."/>
            <person name="Oren A."/>
            <person name="Chaudhuri R.R."/>
            <person name="La Ragione R."/>
            <person name="Hildebrand F."/>
            <person name="Pallen M.J."/>
        </authorList>
    </citation>
    <scope>NUCLEOTIDE SEQUENCE</scope>
    <source>
        <strain evidence="12">ChiGjej2B2-16831</strain>
    </source>
</reference>
<feature type="transmembrane region" description="Helical" evidence="9">
    <location>
        <begin position="237"/>
        <end position="255"/>
    </location>
</feature>
<dbReference type="InterPro" id="IPR027417">
    <property type="entry name" value="P-loop_NTPase"/>
</dbReference>
<dbReference type="InterPro" id="IPR003439">
    <property type="entry name" value="ABC_transporter-like_ATP-bd"/>
</dbReference>
<dbReference type="Gene3D" id="1.20.1560.10">
    <property type="entry name" value="ABC transporter type 1, transmembrane domain"/>
    <property type="match status" value="1"/>
</dbReference>
<dbReference type="SUPFAM" id="SSF90123">
    <property type="entry name" value="ABC transporter transmembrane region"/>
    <property type="match status" value="1"/>
</dbReference>
<dbReference type="InterPro" id="IPR003593">
    <property type="entry name" value="AAA+_ATPase"/>
</dbReference>
<keyword evidence="6 12" id="KW-0067">ATP-binding</keyword>
<sequence>MRKLLRYLRDYRKETVLAPLFKMLEASFELLVPFVVAAIIDVGIPAGDTGYIVRMCLVLVALAVVGCVSSITAQYYAARAAAGFATQLRHAAFSHLQALPFSALDRIGTATLITRLTSDINQAQSGVNLVLRLFLRSPFIVLGATVMAFTIDAGEAVTFVIAVPALSLVVFGVLLLSLPLYGRVQAALDRVLGKTREALSGARVVRAFNREQDEIAAFDEGNERLTRLQQRAQRLSAVMNPATYVIVNLAIIALLQSGAVKVDVGELSQGKVVALVNYMSQVLVELVKLANLIITVTRAVACGNRVQALLETPAGLAVLPEEPAQNGDAVTFERVAFTYDGAGAPSLSGADFTVPRGQTIGVIGGTGSGKSTLVNLIPRFYDATEGRVLVFGRDVRTWPVQQLRGRIGVVPQKAQLFAGTIAENLRWGDPDATDEQLFQALELAQARDFVEEKPGGLSFFIEQGGRNLSGGQRQRLTIARALVRRPDILILDDSASALDYATDARLRQAIASLTDLTVFIVSQRASSVRHADRILVLDDCRVIAQGTHEQLLSNCAVYQEIYASQFEPEEEVRA</sequence>
<dbReference type="PANTHER" id="PTHR43394">
    <property type="entry name" value="ATP-DEPENDENT PERMEASE MDL1, MITOCHONDRIAL"/>
    <property type="match status" value="1"/>
</dbReference>
<organism evidence="12 13">
    <name type="scientific">Candidatus Aphodomorpha intestinavium</name>
    <dbReference type="NCBI Taxonomy" id="2840672"/>
    <lineage>
        <taxon>Bacteria</taxon>
        <taxon>Bacillati</taxon>
        <taxon>Bacillota</taxon>
        <taxon>Clostridia</taxon>
        <taxon>Eubacteriales</taxon>
        <taxon>Candidatus Aphodomorpha</taxon>
    </lineage>
</organism>
<keyword evidence="7 9" id="KW-1133">Transmembrane helix</keyword>
<dbReference type="EMBL" id="DVNZ01000015">
    <property type="protein sequence ID" value="HIU93605.1"/>
    <property type="molecule type" value="Genomic_DNA"/>
</dbReference>
<dbReference type="PROSITE" id="PS50893">
    <property type="entry name" value="ABC_TRANSPORTER_2"/>
    <property type="match status" value="1"/>
</dbReference>
<keyword evidence="5" id="KW-0547">Nucleotide-binding</keyword>
<evidence type="ECO:0000256" key="7">
    <source>
        <dbReference type="ARBA" id="ARBA00022989"/>
    </source>
</evidence>
<comment type="subcellular location">
    <subcellularLocation>
        <location evidence="1">Cell membrane</location>
        <topology evidence="1">Multi-pass membrane protein</topology>
    </subcellularLocation>
</comment>
<dbReference type="SMART" id="SM00382">
    <property type="entry name" value="AAA"/>
    <property type="match status" value="1"/>
</dbReference>
<dbReference type="FunFam" id="3.40.50.300:FF:000221">
    <property type="entry name" value="Multidrug ABC transporter ATP-binding protein"/>
    <property type="match status" value="1"/>
</dbReference>
<feature type="domain" description="ABC transporter" evidence="10">
    <location>
        <begin position="330"/>
        <end position="564"/>
    </location>
</feature>
<evidence type="ECO:0000256" key="9">
    <source>
        <dbReference type="SAM" id="Phobius"/>
    </source>
</evidence>
<dbReference type="AlphaFoldDB" id="A0A9D1N2E6"/>
<evidence type="ECO:0000256" key="5">
    <source>
        <dbReference type="ARBA" id="ARBA00022741"/>
    </source>
</evidence>
<name>A0A9D1N2E6_9FIRM</name>
<dbReference type="PROSITE" id="PS50929">
    <property type="entry name" value="ABC_TM1F"/>
    <property type="match status" value="1"/>
</dbReference>
<gene>
    <name evidence="12" type="ORF">IAD24_00460</name>
</gene>
<evidence type="ECO:0000256" key="2">
    <source>
        <dbReference type="ARBA" id="ARBA00022448"/>
    </source>
</evidence>
<dbReference type="InterPro" id="IPR036640">
    <property type="entry name" value="ABC1_TM_sf"/>
</dbReference>
<proteinExistence type="predicted"/>
<evidence type="ECO:0000259" key="11">
    <source>
        <dbReference type="PROSITE" id="PS50929"/>
    </source>
</evidence>
<dbReference type="GO" id="GO:0015421">
    <property type="term" value="F:ABC-type oligopeptide transporter activity"/>
    <property type="evidence" value="ECO:0007669"/>
    <property type="project" value="TreeGrafter"/>
</dbReference>
<evidence type="ECO:0000313" key="13">
    <source>
        <dbReference type="Proteomes" id="UP000824128"/>
    </source>
</evidence>
<feature type="transmembrane region" description="Helical" evidence="9">
    <location>
        <begin position="157"/>
        <end position="181"/>
    </location>
</feature>
<dbReference type="GO" id="GO:0005524">
    <property type="term" value="F:ATP binding"/>
    <property type="evidence" value="ECO:0007669"/>
    <property type="project" value="UniProtKB-KW"/>
</dbReference>
<evidence type="ECO:0000256" key="6">
    <source>
        <dbReference type="ARBA" id="ARBA00022840"/>
    </source>
</evidence>
<dbReference type="PROSITE" id="PS00211">
    <property type="entry name" value="ABC_TRANSPORTER_1"/>
    <property type="match status" value="1"/>
</dbReference>
<dbReference type="SUPFAM" id="SSF52540">
    <property type="entry name" value="P-loop containing nucleoside triphosphate hydrolases"/>
    <property type="match status" value="1"/>
</dbReference>
<feature type="transmembrane region" description="Helical" evidence="9">
    <location>
        <begin position="133"/>
        <end position="151"/>
    </location>
</feature>
<feature type="domain" description="ABC transmembrane type-1" evidence="11">
    <location>
        <begin position="16"/>
        <end position="298"/>
    </location>
</feature>
<keyword evidence="3" id="KW-1003">Cell membrane</keyword>
<dbReference type="CDD" id="cd18548">
    <property type="entry name" value="ABC_6TM_Tm287_like"/>
    <property type="match status" value="1"/>
</dbReference>
<keyword evidence="4 9" id="KW-0812">Transmembrane</keyword>
<keyword evidence="8 9" id="KW-0472">Membrane</keyword>
<evidence type="ECO:0000256" key="1">
    <source>
        <dbReference type="ARBA" id="ARBA00004651"/>
    </source>
</evidence>
<feature type="transmembrane region" description="Helical" evidence="9">
    <location>
        <begin position="52"/>
        <end position="77"/>
    </location>
</feature>
<dbReference type="GO" id="GO:0016887">
    <property type="term" value="F:ATP hydrolysis activity"/>
    <property type="evidence" value="ECO:0007669"/>
    <property type="project" value="InterPro"/>
</dbReference>
<evidence type="ECO:0000259" key="10">
    <source>
        <dbReference type="PROSITE" id="PS50893"/>
    </source>
</evidence>
<dbReference type="InterPro" id="IPR017871">
    <property type="entry name" value="ABC_transporter-like_CS"/>
</dbReference>
<evidence type="ECO:0000256" key="8">
    <source>
        <dbReference type="ARBA" id="ARBA00023136"/>
    </source>
</evidence>
<dbReference type="Gene3D" id="3.40.50.300">
    <property type="entry name" value="P-loop containing nucleotide triphosphate hydrolases"/>
    <property type="match status" value="1"/>
</dbReference>
<dbReference type="PANTHER" id="PTHR43394:SF1">
    <property type="entry name" value="ATP-BINDING CASSETTE SUB-FAMILY B MEMBER 10, MITOCHONDRIAL"/>
    <property type="match status" value="1"/>
</dbReference>
<evidence type="ECO:0000313" key="12">
    <source>
        <dbReference type="EMBL" id="HIU93605.1"/>
    </source>
</evidence>